<keyword evidence="1" id="KW-1133">Transmembrane helix</keyword>
<keyword evidence="1" id="KW-0812">Transmembrane</keyword>
<sequence length="53" mass="5859">MSLFLFLLLIAVVLGFLGVLIDGLFYLLIIGVVVFLGAVLILGLRMGRRRTPR</sequence>
<accession>A0A927F6B9</accession>
<keyword evidence="1" id="KW-0472">Membrane</keyword>
<dbReference type="EMBL" id="JACXYU010000022">
    <property type="protein sequence ID" value="MBD3934924.1"/>
    <property type="molecule type" value="Genomic_DNA"/>
</dbReference>
<comment type="caution">
    <text evidence="2">The sequence shown here is derived from an EMBL/GenBank/DDBJ whole genome shotgun (WGS) entry which is preliminary data.</text>
</comment>
<protein>
    <submittedName>
        <fullName evidence="2">Uncharacterized protein</fullName>
    </submittedName>
</protein>
<dbReference type="RefSeq" id="WP_191212221.1">
    <property type="nucleotide sequence ID" value="NZ_BAABKL010000002.1"/>
</dbReference>
<feature type="transmembrane region" description="Helical" evidence="1">
    <location>
        <begin position="25"/>
        <end position="44"/>
    </location>
</feature>
<evidence type="ECO:0000313" key="3">
    <source>
        <dbReference type="Proteomes" id="UP000632289"/>
    </source>
</evidence>
<dbReference type="AlphaFoldDB" id="A0A927F6B9"/>
<evidence type="ECO:0000256" key="1">
    <source>
        <dbReference type="SAM" id="Phobius"/>
    </source>
</evidence>
<name>A0A927F6B9_9ACTN</name>
<proteinExistence type="predicted"/>
<keyword evidence="3" id="KW-1185">Reference proteome</keyword>
<gene>
    <name evidence="2" type="ORF">IF129_25610</name>
</gene>
<dbReference type="Proteomes" id="UP000632289">
    <property type="component" value="Unassembled WGS sequence"/>
</dbReference>
<organism evidence="2 3">
    <name type="scientific">Streptomyces chumphonensis</name>
    <dbReference type="NCBI Taxonomy" id="1214925"/>
    <lineage>
        <taxon>Bacteria</taxon>
        <taxon>Bacillati</taxon>
        <taxon>Actinomycetota</taxon>
        <taxon>Actinomycetes</taxon>
        <taxon>Kitasatosporales</taxon>
        <taxon>Streptomycetaceae</taxon>
        <taxon>Streptomyces</taxon>
    </lineage>
</organism>
<reference evidence="2" key="1">
    <citation type="submission" date="2020-09" db="EMBL/GenBank/DDBJ databases">
        <title>Secondary metabolite and genome analysis of marine Streptomyces chumphonensis KK1-2T.</title>
        <authorList>
            <person name="Phongsopitanun W."/>
            <person name="Kanchanasin P."/>
            <person name="Pittayakhajonwut P."/>
            <person name="Suwanborirux K."/>
            <person name="Tanasupawat S."/>
        </authorList>
    </citation>
    <scope>NUCLEOTIDE SEQUENCE</scope>
    <source>
        <strain evidence="2">KK1-2</strain>
    </source>
</reference>
<evidence type="ECO:0000313" key="2">
    <source>
        <dbReference type="EMBL" id="MBD3934924.1"/>
    </source>
</evidence>